<reference evidence="4 5" key="1">
    <citation type="submission" date="2020-07" db="EMBL/GenBank/DDBJ databases">
        <title>Sequencing the genomes of 1000 actinobacteria strains.</title>
        <authorList>
            <person name="Klenk H.-P."/>
        </authorList>
    </citation>
    <scope>NUCLEOTIDE SEQUENCE [LARGE SCALE GENOMIC DNA]</scope>
    <source>
        <strain evidence="4 5">DSM 26154</strain>
    </source>
</reference>
<keyword evidence="2 4" id="KW-0808">Transferase</keyword>
<evidence type="ECO:0000259" key="3">
    <source>
        <dbReference type="Pfam" id="PF13439"/>
    </source>
</evidence>
<dbReference type="EMBL" id="JACCAE010000001">
    <property type="protein sequence ID" value="NYF99047.1"/>
    <property type="molecule type" value="Genomic_DNA"/>
</dbReference>
<evidence type="ECO:0000256" key="1">
    <source>
        <dbReference type="ARBA" id="ARBA00022676"/>
    </source>
</evidence>
<accession>A0A852VPT2</accession>
<dbReference type="Proteomes" id="UP000554054">
    <property type="component" value="Unassembled WGS sequence"/>
</dbReference>
<comment type="caution">
    <text evidence="4">The sequence shown here is derived from an EMBL/GenBank/DDBJ whole genome shotgun (WGS) entry which is preliminary data.</text>
</comment>
<dbReference type="SUPFAM" id="SSF53756">
    <property type="entry name" value="UDP-Glycosyltransferase/glycogen phosphorylase"/>
    <property type="match status" value="1"/>
</dbReference>
<dbReference type="PANTHER" id="PTHR46401:SF2">
    <property type="entry name" value="GLYCOSYLTRANSFERASE WBBK-RELATED"/>
    <property type="match status" value="1"/>
</dbReference>
<proteinExistence type="predicted"/>
<dbReference type="GO" id="GO:0009103">
    <property type="term" value="P:lipopolysaccharide biosynthetic process"/>
    <property type="evidence" value="ECO:0007669"/>
    <property type="project" value="TreeGrafter"/>
</dbReference>
<dbReference type="Pfam" id="PF13439">
    <property type="entry name" value="Glyco_transf_4"/>
    <property type="match status" value="1"/>
</dbReference>
<evidence type="ECO:0000313" key="4">
    <source>
        <dbReference type="EMBL" id="NYF99047.1"/>
    </source>
</evidence>
<dbReference type="AlphaFoldDB" id="A0A852VPT2"/>
<dbReference type="InterPro" id="IPR028098">
    <property type="entry name" value="Glyco_trans_4-like_N"/>
</dbReference>
<dbReference type="CDD" id="cd03809">
    <property type="entry name" value="GT4_MtfB-like"/>
    <property type="match status" value="1"/>
</dbReference>
<organism evidence="4 5">
    <name type="scientific">Janibacter cremeus</name>
    <dbReference type="NCBI Taxonomy" id="1285192"/>
    <lineage>
        <taxon>Bacteria</taxon>
        <taxon>Bacillati</taxon>
        <taxon>Actinomycetota</taxon>
        <taxon>Actinomycetes</taxon>
        <taxon>Micrococcales</taxon>
        <taxon>Intrasporangiaceae</taxon>
        <taxon>Janibacter</taxon>
    </lineage>
</organism>
<feature type="domain" description="Glycosyltransferase subfamily 4-like N-terminal" evidence="3">
    <location>
        <begin position="98"/>
        <end position="158"/>
    </location>
</feature>
<evidence type="ECO:0000256" key="2">
    <source>
        <dbReference type="ARBA" id="ARBA00022679"/>
    </source>
</evidence>
<dbReference type="Pfam" id="PF13692">
    <property type="entry name" value="Glyco_trans_1_4"/>
    <property type="match status" value="1"/>
</dbReference>
<dbReference type="Gene3D" id="3.40.50.2000">
    <property type="entry name" value="Glycogen Phosphorylase B"/>
    <property type="match status" value="2"/>
</dbReference>
<evidence type="ECO:0000313" key="5">
    <source>
        <dbReference type="Proteomes" id="UP000554054"/>
    </source>
</evidence>
<dbReference type="RefSeq" id="WP_185991798.1">
    <property type="nucleotide sequence ID" value="NZ_JACCAE010000001.1"/>
</dbReference>
<name>A0A852VPT2_9MICO</name>
<gene>
    <name evidence="4" type="ORF">BJY20_002439</name>
</gene>
<sequence length="350" mass="36648">MTRLTIARIASDSMLGTGLYEDRIVMHSPKALPADWTVDQAVVRSLRSPLPGTHRLPLGKVASAPASARRLIGRALYPRDAVVHRMSLELPPSPHADVLTLHDVVAWKYPDESAPVPAAAEEIRRAAAVVCVSAFSAAEAVDLLGIDPPHVVHNGVDERFFDAAPATPADLRSVGVPSPFVLTTGGASERKNLAGLAAAWPLVHATRPELTLVLTGPPHPRRTALFAHLPNVVLAGLVDAGLVPHLIAAAEAVVVPSLYEGFGFPALEGMATGVPVVAANTSSLPEVVGDGALLVAPDAHSIAEGIIDATGDDPEVQRVAARGRARADHFTWERSLAGHASVWTSVAEGR</sequence>
<keyword evidence="1" id="KW-0328">Glycosyltransferase</keyword>
<dbReference type="PANTHER" id="PTHR46401">
    <property type="entry name" value="GLYCOSYLTRANSFERASE WBBK-RELATED"/>
    <property type="match status" value="1"/>
</dbReference>
<protein>
    <submittedName>
        <fullName evidence="4">Glycosyltransferase involved in cell wall biosynthesis</fullName>
    </submittedName>
</protein>
<dbReference type="GO" id="GO:0016757">
    <property type="term" value="F:glycosyltransferase activity"/>
    <property type="evidence" value="ECO:0007669"/>
    <property type="project" value="UniProtKB-KW"/>
</dbReference>
<keyword evidence="5" id="KW-1185">Reference proteome</keyword>